<feature type="compositionally biased region" description="Low complexity" evidence="1">
    <location>
        <begin position="67"/>
        <end position="98"/>
    </location>
</feature>
<evidence type="ECO:0000313" key="2">
    <source>
        <dbReference type="EMBL" id="BBX69009.1"/>
    </source>
</evidence>
<accession>A0A7I7MCA5</accession>
<gene>
    <name evidence="2" type="ORF">MPSYJ_24700</name>
</gene>
<feature type="region of interest" description="Disordered" evidence="1">
    <location>
        <begin position="209"/>
        <end position="234"/>
    </location>
</feature>
<keyword evidence="3" id="KW-1185">Reference proteome</keyword>
<sequence>MPEVTRNCEYCNEPFTPTPGPMAAKQRFCSTKHRVYASRNSDGVTNGKRANPSRNSDGVTNGKRANPSTTSTSSVSKPSSPESSSAPMSPNTTTVTTTDEAELRRKIRREVEAEYQAQLDAERNKHQTAVAALKADGLITRSQWKKLIAALHSDTHGDQCNLPVTKLDEAFTILTSDPRIELLLVKDEKVRLPTDLPTTMDEMLRRREATRARNQARAQKAAQTRAANRAAKQG</sequence>
<organism evidence="2 3">
    <name type="scientific">Mycolicibacterium psychrotolerans</name>
    <dbReference type="NCBI Taxonomy" id="216929"/>
    <lineage>
        <taxon>Bacteria</taxon>
        <taxon>Bacillati</taxon>
        <taxon>Actinomycetota</taxon>
        <taxon>Actinomycetes</taxon>
        <taxon>Mycobacteriales</taxon>
        <taxon>Mycobacteriaceae</taxon>
        <taxon>Mycolicibacterium</taxon>
    </lineage>
</organism>
<proteinExistence type="predicted"/>
<feature type="region of interest" description="Disordered" evidence="1">
    <location>
        <begin position="1"/>
        <end position="103"/>
    </location>
</feature>
<evidence type="ECO:0000313" key="3">
    <source>
        <dbReference type="Proteomes" id="UP000466514"/>
    </source>
</evidence>
<feature type="compositionally biased region" description="Low complexity" evidence="1">
    <location>
        <begin position="212"/>
        <end position="234"/>
    </location>
</feature>
<dbReference type="RefSeq" id="WP_163722588.1">
    <property type="nucleotide sequence ID" value="NZ_AP022574.1"/>
</dbReference>
<dbReference type="AlphaFoldDB" id="A0A7I7MCA5"/>
<reference evidence="2 3" key="1">
    <citation type="journal article" date="2019" name="Emerg. Microbes Infect.">
        <title>Comprehensive subspecies identification of 175 nontuberculous mycobacteria species based on 7547 genomic profiles.</title>
        <authorList>
            <person name="Matsumoto Y."/>
            <person name="Kinjo T."/>
            <person name="Motooka D."/>
            <person name="Nabeya D."/>
            <person name="Jung N."/>
            <person name="Uechi K."/>
            <person name="Horii T."/>
            <person name="Iida T."/>
            <person name="Fujita J."/>
            <person name="Nakamura S."/>
        </authorList>
    </citation>
    <scope>NUCLEOTIDE SEQUENCE [LARGE SCALE GENOMIC DNA]</scope>
    <source>
        <strain evidence="2 3">JCM 13323</strain>
    </source>
</reference>
<dbReference type="EMBL" id="AP022574">
    <property type="protein sequence ID" value="BBX69009.1"/>
    <property type="molecule type" value="Genomic_DNA"/>
</dbReference>
<protein>
    <submittedName>
        <fullName evidence="2">Uncharacterized protein</fullName>
    </submittedName>
</protein>
<dbReference type="KEGG" id="mpsc:MPSYJ_24700"/>
<evidence type="ECO:0000256" key="1">
    <source>
        <dbReference type="SAM" id="MobiDB-lite"/>
    </source>
</evidence>
<name>A0A7I7MCA5_9MYCO</name>
<dbReference type="Proteomes" id="UP000466514">
    <property type="component" value="Chromosome"/>
</dbReference>